<dbReference type="KEGG" id="pbp:STSP1_00086"/>
<dbReference type="STRING" id="1941349.STSP1_00086"/>
<dbReference type="Pfam" id="PF07963">
    <property type="entry name" value="N_methyl"/>
    <property type="match status" value="1"/>
</dbReference>
<evidence type="ECO:0000256" key="1">
    <source>
        <dbReference type="SAM" id="Phobius"/>
    </source>
</evidence>
<dbReference type="NCBIfam" id="TIGR02532">
    <property type="entry name" value="IV_pilin_GFxxxE"/>
    <property type="match status" value="1"/>
</dbReference>
<keyword evidence="3" id="KW-1185">Reference proteome</keyword>
<dbReference type="Proteomes" id="UP000193334">
    <property type="component" value="Chromosome"/>
</dbReference>
<reference evidence="3" key="1">
    <citation type="submission" date="2017-04" db="EMBL/GenBank/DDBJ databases">
        <title>Comparative genomics and description of representatives of a novel lineage of planctomycetes thriving in anoxic sediments.</title>
        <authorList>
            <person name="Spring S."/>
            <person name="Bunk B."/>
            <person name="Sproer C."/>
        </authorList>
    </citation>
    <scope>NUCLEOTIDE SEQUENCE [LARGE SCALE GENOMIC DNA]</scope>
    <source>
        <strain evidence="3">ST-PulAB-D4</strain>
    </source>
</reference>
<dbReference type="EMBL" id="CP021023">
    <property type="protein sequence ID" value="ARN55722.1"/>
    <property type="molecule type" value="Genomic_DNA"/>
</dbReference>
<feature type="transmembrane region" description="Helical" evidence="1">
    <location>
        <begin position="12"/>
        <end position="34"/>
    </location>
</feature>
<evidence type="ECO:0000313" key="2">
    <source>
        <dbReference type="EMBL" id="ARN55722.1"/>
    </source>
</evidence>
<dbReference type="InterPro" id="IPR012902">
    <property type="entry name" value="N_methyl_site"/>
</dbReference>
<organism evidence="2 3">
    <name type="scientific">Sedimentisphaera salicampi</name>
    <dbReference type="NCBI Taxonomy" id="1941349"/>
    <lineage>
        <taxon>Bacteria</taxon>
        <taxon>Pseudomonadati</taxon>
        <taxon>Planctomycetota</taxon>
        <taxon>Phycisphaerae</taxon>
        <taxon>Sedimentisphaerales</taxon>
        <taxon>Sedimentisphaeraceae</taxon>
        <taxon>Sedimentisphaera</taxon>
    </lineage>
</organism>
<dbReference type="AlphaFoldDB" id="A0A1W6LIZ1"/>
<gene>
    <name evidence="2" type="ORF">STSP1_00086</name>
</gene>
<evidence type="ECO:0000313" key="3">
    <source>
        <dbReference type="Proteomes" id="UP000193334"/>
    </source>
</evidence>
<protein>
    <submittedName>
        <fullName evidence="2">Uncharacterized protein</fullName>
    </submittedName>
</protein>
<proteinExistence type="predicted"/>
<keyword evidence="1" id="KW-0472">Membrane</keyword>
<keyword evidence="1" id="KW-0812">Transmembrane</keyword>
<accession>A0A1W6LIZ1</accession>
<name>A0A1W6LIZ1_9BACT</name>
<keyword evidence="1" id="KW-1133">Transmembrane helix</keyword>
<dbReference type="RefSeq" id="WP_085754453.1">
    <property type="nucleotide sequence ID" value="NZ_CP021023.1"/>
</dbReference>
<sequence length="179" mass="20236">MRLKPTKSSRKSKAFTLVEVTISLAIISVIVMAVNNVIANQYSGLDKTFRRIFGETAEGVVKVRKAFNGTCRKASLRNITIEDDGETLTLYYYSDHTDPPYWPDKYAKYYLNSNDEFFVEHGDVVFGTLQQLSSDYTEILCGDVSYLSFSAQGLSVELCMTIDEGSDDFTFTWTAVRHN</sequence>